<organism evidence="2 3">
    <name type="scientific">Roseateles subflavus</name>
    <dbReference type="NCBI Taxonomy" id="3053353"/>
    <lineage>
        <taxon>Bacteria</taxon>
        <taxon>Pseudomonadati</taxon>
        <taxon>Pseudomonadota</taxon>
        <taxon>Betaproteobacteria</taxon>
        <taxon>Burkholderiales</taxon>
        <taxon>Sphaerotilaceae</taxon>
        <taxon>Roseateles</taxon>
    </lineage>
</organism>
<evidence type="ECO:0000313" key="2">
    <source>
        <dbReference type="EMBL" id="MDL5031562.1"/>
    </source>
</evidence>
<protein>
    <submittedName>
        <fullName evidence="2">Sialidase family protein</fullName>
        <ecNumber evidence="2">3.2.1.-</ecNumber>
    </submittedName>
</protein>
<keyword evidence="1" id="KW-0732">Signal</keyword>
<keyword evidence="2" id="KW-0378">Hydrolase</keyword>
<accession>A0ABT7LFD5</accession>
<dbReference type="InterPro" id="IPR036278">
    <property type="entry name" value="Sialidase_sf"/>
</dbReference>
<dbReference type="Proteomes" id="UP001238603">
    <property type="component" value="Unassembled WGS sequence"/>
</dbReference>
<dbReference type="EMBL" id="JASVDS010000002">
    <property type="protein sequence ID" value="MDL5031562.1"/>
    <property type="molecule type" value="Genomic_DNA"/>
</dbReference>
<reference evidence="2 3" key="1">
    <citation type="submission" date="2023-06" db="EMBL/GenBank/DDBJ databases">
        <title>Pelomonas sp. APW6 16S ribosomal RNA gene genome sequencing and assembly.</title>
        <authorList>
            <person name="Woo H."/>
        </authorList>
    </citation>
    <scope>NUCLEOTIDE SEQUENCE [LARGE SCALE GENOMIC DNA]</scope>
    <source>
        <strain evidence="2 3">APW6</strain>
    </source>
</reference>
<evidence type="ECO:0000313" key="3">
    <source>
        <dbReference type="Proteomes" id="UP001238603"/>
    </source>
</evidence>
<keyword evidence="2" id="KW-0326">Glycosidase</keyword>
<dbReference type="EC" id="3.2.1.-" evidence="2"/>
<dbReference type="CDD" id="cd15482">
    <property type="entry name" value="Sialidase_non-viral"/>
    <property type="match status" value="1"/>
</dbReference>
<feature type="signal peptide" evidence="1">
    <location>
        <begin position="1"/>
        <end position="39"/>
    </location>
</feature>
<evidence type="ECO:0000256" key="1">
    <source>
        <dbReference type="SAM" id="SignalP"/>
    </source>
</evidence>
<comment type="caution">
    <text evidence="2">The sequence shown here is derived from an EMBL/GenBank/DDBJ whole genome shotgun (WGS) entry which is preliminary data.</text>
</comment>
<gene>
    <name evidence="2" type="ORF">QRD43_06540</name>
</gene>
<dbReference type="GO" id="GO:0016798">
    <property type="term" value="F:hydrolase activity, acting on glycosyl bonds"/>
    <property type="evidence" value="ECO:0007669"/>
    <property type="project" value="UniProtKB-KW"/>
</dbReference>
<proteinExistence type="predicted"/>
<feature type="chain" id="PRO_5045605043" evidence="1">
    <location>
        <begin position="40"/>
        <end position="313"/>
    </location>
</feature>
<dbReference type="RefSeq" id="WP_285981690.1">
    <property type="nucleotide sequence ID" value="NZ_JASVDS010000002.1"/>
</dbReference>
<dbReference type="SUPFAM" id="SSF50939">
    <property type="entry name" value="Sialidases"/>
    <property type="match status" value="1"/>
</dbReference>
<keyword evidence="3" id="KW-1185">Reference proteome</keyword>
<name>A0ABT7LFD5_9BURK</name>
<dbReference type="Gene3D" id="2.120.10.10">
    <property type="match status" value="1"/>
</dbReference>
<sequence>MTLRPLPRPASRPASPPASRVAALVAAALMLGAAAAVQAGEQLRCPLPDGSAFEFDGRHGGVQLHKLFMFHSTTPPDAIRWAYQVTYRHHDGRTTVLPFRDDWPRCERYGRAGATLYGSTGYGRVEGQRRWSQHWLVTSEDDGRTFSDNLHPYRERPRSAKVVDPLVVPSDARFGLQGGHYVMEFGEPNGYEQFLVLRSSDQGRHWEAPETAPEPLLFDAARVARARDTHAVGRWIDLVYRAGREACARQRGPNCERPTARAADARWEACRVAHRSQDCLRLLKAPEVILAPAPAIAPAASASAAPSAPAAGL</sequence>